<dbReference type="EMBL" id="JADIMS010000145">
    <property type="protein sequence ID" value="MBO8450990.1"/>
    <property type="molecule type" value="Genomic_DNA"/>
</dbReference>
<reference evidence="4" key="1">
    <citation type="submission" date="2020-10" db="EMBL/GenBank/DDBJ databases">
        <authorList>
            <person name="Gilroy R."/>
        </authorList>
    </citation>
    <scope>NUCLEOTIDE SEQUENCE</scope>
    <source>
        <strain evidence="4">B3-4054</strain>
    </source>
</reference>
<evidence type="ECO:0000259" key="3">
    <source>
        <dbReference type="SMART" id="SM00331"/>
    </source>
</evidence>
<dbReference type="SMART" id="SM00331">
    <property type="entry name" value="PP2C_SIG"/>
    <property type="match status" value="1"/>
</dbReference>
<accession>A0A9D9HE92</accession>
<protein>
    <submittedName>
        <fullName evidence="4">Serine/threonine-protein phosphatase</fullName>
    </submittedName>
</protein>
<dbReference type="Pfam" id="PF07228">
    <property type="entry name" value="SpoIIE"/>
    <property type="match status" value="1"/>
</dbReference>
<feature type="transmembrane region" description="Helical" evidence="2">
    <location>
        <begin position="274"/>
        <end position="291"/>
    </location>
</feature>
<gene>
    <name evidence="4" type="ORF">IAA96_07800</name>
</gene>
<feature type="transmembrane region" description="Helical" evidence="2">
    <location>
        <begin position="242"/>
        <end position="268"/>
    </location>
</feature>
<dbReference type="AlphaFoldDB" id="A0A9D9HE92"/>
<dbReference type="PANTHER" id="PTHR43156">
    <property type="entry name" value="STAGE II SPORULATION PROTEIN E-RELATED"/>
    <property type="match status" value="1"/>
</dbReference>
<keyword evidence="2" id="KW-0472">Membrane</keyword>
<reference evidence="4" key="2">
    <citation type="journal article" date="2021" name="PeerJ">
        <title>Extensive microbial diversity within the chicken gut microbiome revealed by metagenomics and culture.</title>
        <authorList>
            <person name="Gilroy R."/>
            <person name="Ravi A."/>
            <person name="Getino M."/>
            <person name="Pursley I."/>
            <person name="Horton D.L."/>
            <person name="Alikhan N.F."/>
            <person name="Baker D."/>
            <person name="Gharbi K."/>
            <person name="Hall N."/>
            <person name="Watson M."/>
            <person name="Adriaenssens E.M."/>
            <person name="Foster-Nyarko E."/>
            <person name="Jarju S."/>
            <person name="Secka A."/>
            <person name="Antonio M."/>
            <person name="Oren A."/>
            <person name="Chaudhuri R.R."/>
            <person name="La Ragione R."/>
            <person name="Hildebrand F."/>
            <person name="Pallen M.J."/>
        </authorList>
    </citation>
    <scope>NUCLEOTIDE SEQUENCE</scope>
    <source>
        <strain evidence="4">B3-4054</strain>
    </source>
</reference>
<feature type="transmembrane region" description="Helical" evidence="2">
    <location>
        <begin position="185"/>
        <end position="205"/>
    </location>
</feature>
<dbReference type="Proteomes" id="UP000823616">
    <property type="component" value="Unassembled WGS sequence"/>
</dbReference>
<keyword evidence="2" id="KW-0812">Transmembrane</keyword>
<feature type="transmembrane region" description="Helical" evidence="2">
    <location>
        <begin position="33"/>
        <end position="54"/>
    </location>
</feature>
<dbReference type="SUPFAM" id="SSF81606">
    <property type="entry name" value="PP2C-like"/>
    <property type="match status" value="1"/>
</dbReference>
<feature type="domain" description="PPM-type phosphatase" evidence="3">
    <location>
        <begin position="500"/>
        <end position="718"/>
    </location>
</feature>
<comment type="caution">
    <text evidence="4">The sequence shown here is derived from an EMBL/GenBank/DDBJ whole genome shotgun (WGS) entry which is preliminary data.</text>
</comment>
<evidence type="ECO:0000313" key="5">
    <source>
        <dbReference type="Proteomes" id="UP000823616"/>
    </source>
</evidence>
<keyword evidence="1" id="KW-0378">Hydrolase</keyword>
<organism evidence="4 5">
    <name type="scientific">Candidatus Avitreponema avistercoris</name>
    <dbReference type="NCBI Taxonomy" id="2840705"/>
    <lineage>
        <taxon>Bacteria</taxon>
        <taxon>Pseudomonadati</taxon>
        <taxon>Spirochaetota</taxon>
        <taxon>Spirochaetia</taxon>
        <taxon>Spirochaetales</taxon>
        <taxon>Candidatus Avitreponema</taxon>
    </lineage>
</organism>
<dbReference type="GO" id="GO:0016791">
    <property type="term" value="F:phosphatase activity"/>
    <property type="evidence" value="ECO:0007669"/>
    <property type="project" value="TreeGrafter"/>
</dbReference>
<evidence type="ECO:0000256" key="1">
    <source>
        <dbReference type="ARBA" id="ARBA00022801"/>
    </source>
</evidence>
<feature type="transmembrane region" description="Helical" evidence="2">
    <location>
        <begin position="211"/>
        <end position="230"/>
    </location>
</feature>
<proteinExistence type="predicted"/>
<feature type="transmembrane region" description="Helical" evidence="2">
    <location>
        <begin position="60"/>
        <end position="82"/>
    </location>
</feature>
<dbReference type="InterPro" id="IPR052016">
    <property type="entry name" value="Bact_Sigma-Reg"/>
</dbReference>
<sequence>MTLLVFNYIVALFFFVYSYYLDASNESEKSGNIVTNMVVTVAIGVLLTGLSVHVCYYDNFLLGAVFFRLCLCCFVYISVSLLKESLLTPYYGKNGSLNGLGVVLCLIGCAAAFLSVEAMEFADAGSGGSVRAAVKLVSPELVPGTGITRFAAFGGVYFILLPALSMLLLFFRGLALRSRIFRQRLVLMSLSMLLGLGISAALGWLSVRYGWAFPFVPLGFVVILLLFNRIREVTTIVDASVFVVNALSFLCVWLLFSVLAAAATGILYRLLPHGILLFFLFAAVFLLLVYFRESAGLFFSRLFRTGSDYEKEMERELDSIEFTGEREGILEKLHGILTRYVECSSLDVLMTDDKGDLRSVYSSSGKDVSFSPEGNKALNFLLAENESVVLRTQAVSRHLFADIKPELLALFDLTGADALIILREGPRIVGIMMLGPKIRAADYSDYDVRAFGHLYSNFFLMMYYLKNIANEGVMLTVARELEFSGQVIEGIQENVDRIINPKADCSFVTKSARKLGGDFIDFIRLDGDRWLFVLGDVSGKGLTASMSMVIMKSVLRTFLKETSDFKDLVVKMNGFVRNNLPKGTFFAGIFGIFDFRQNRLYYINCGVPVMFLYTPRYNNAIEIQGEGHVLGFVRDVAPYLRVRKTDLNPQDVLLITTDGLVNSINLRGEQYGKSRVQKQLLDNRTYSADRIVRFLCEDVESFVSAEVEDDITVMVLKYLGSQESK</sequence>
<evidence type="ECO:0000313" key="4">
    <source>
        <dbReference type="EMBL" id="MBO8450990.1"/>
    </source>
</evidence>
<feature type="transmembrane region" description="Helical" evidence="2">
    <location>
        <begin position="6"/>
        <end position="21"/>
    </location>
</feature>
<feature type="transmembrane region" description="Helical" evidence="2">
    <location>
        <begin position="150"/>
        <end position="173"/>
    </location>
</feature>
<feature type="transmembrane region" description="Helical" evidence="2">
    <location>
        <begin position="94"/>
        <end position="116"/>
    </location>
</feature>
<dbReference type="InterPro" id="IPR001932">
    <property type="entry name" value="PPM-type_phosphatase-like_dom"/>
</dbReference>
<dbReference type="PANTHER" id="PTHR43156:SF2">
    <property type="entry name" value="STAGE II SPORULATION PROTEIN E"/>
    <property type="match status" value="1"/>
</dbReference>
<keyword evidence="2" id="KW-1133">Transmembrane helix</keyword>
<dbReference type="Gene3D" id="3.60.40.10">
    <property type="entry name" value="PPM-type phosphatase domain"/>
    <property type="match status" value="1"/>
</dbReference>
<evidence type="ECO:0000256" key="2">
    <source>
        <dbReference type="SAM" id="Phobius"/>
    </source>
</evidence>
<dbReference type="InterPro" id="IPR036457">
    <property type="entry name" value="PPM-type-like_dom_sf"/>
</dbReference>
<name>A0A9D9HE92_9SPIR</name>